<dbReference type="InterPro" id="IPR036291">
    <property type="entry name" value="NAD(P)-bd_dom_sf"/>
</dbReference>
<dbReference type="InterPro" id="IPR016040">
    <property type="entry name" value="NAD(P)-bd_dom"/>
</dbReference>
<dbReference type="RefSeq" id="WP_091449400.1">
    <property type="nucleotide sequence ID" value="NZ_FMZZ01000003.1"/>
</dbReference>
<organism evidence="2 3">
    <name type="scientific">Actinokineospora iranica</name>
    <dbReference type="NCBI Taxonomy" id="1271860"/>
    <lineage>
        <taxon>Bacteria</taxon>
        <taxon>Bacillati</taxon>
        <taxon>Actinomycetota</taxon>
        <taxon>Actinomycetes</taxon>
        <taxon>Pseudonocardiales</taxon>
        <taxon>Pseudonocardiaceae</taxon>
        <taxon>Actinokineospora</taxon>
    </lineage>
</organism>
<feature type="domain" description="NAD(P)-binding" evidence="1">
    <location>
        <begin position="8"/>
        <end position="162"/>
    </location>
</feature>
<evidence type="ECO:0000313" key="3">
    <source>
        <dbReference type="Proteomes" id="UP000199501"/>
    </source>
</evidence>
<evidence type="ECO:0000259" key="1">
    <source>
        <dbReference type="Pfam" id="PF13460"/>
    </source>
</evidence>
<proteinExistence type="predicted"/>
<dbReference type="PANTHER" id="PTHR43355">
    <property type="entry name" value="FLAVIN REDUCTASE (NADPH)"/>
    <property type="match status" value="1"/>
</dbReference>
<accession>A0A1G6MYD7</accession>
<sequence length="198" mass="20420">MSRIALFGSAGRAGRAIAAEAAGRGHQVTSIHRDTTSGDVTDADQVAAAAAGHDVAVSSVYDAAADHAVFYPAASRALLDGLDRAGVGRLVHIGLSVLLETAPGVRVVDGPDFPPEYLPFCLAHAAGADVLRAATTGPEWVIMSPAGDFDREAGRAGRYRLTGGPAEELISYPDFAIAVLDEIEGREHSRVHLGVAGV</sequence>
<evidence type="ECO:0000313" key="2">
    <source>
        <dbReference type="EMBL" id="SDC60562.1"/>
    </source>
</evidence>
<dbReference type="STRING" id="1271860.SAMN05216174_10397"/>
<dbReference type="InterPro" id="IPR051606">
    <property type="entry name" value="Polyketide_Oxido-like"/>
</dbReference>
<keyword evidence="3" id="KW-1185">Reference proteome</keyword>
<dbReference type="AlphaFoldDB" id="A0A1G6MYD7"/>
<gene>
    <name evidence="2" type="ORF">SAMN05216174_10397</name>
</gene>
<dbReference type="EMBL" id="FMZZ01000003">
    <property type="protein sequence ID" value="SDC60562.1"/>
    <property type="molecule type" value="Genomic_DNA"/>
</dbReference>
<dbReference type="GO" id="GO:0016646">
    <property type="term" value="F:oxidoreductase activity, acting on the CH-NH group of donors, NAD or NADP as acceptor"/>
    <property type="evidence" value="ECO:0007669"/>
    <property type="project" value="TreeGrafter"/>
</dbReference>
<dbReference type="Pfam" id="PF13460">
    <property type="entry name" value="NAD_binding_10"/>
    <property type="match status" value="1"/>
</dbReference>
<dbReference type="OrthoDB" id="3191258at2"/>
<dbReference type="Proteomes" id="UP000199501">
    <property type="component" value="Unassembled WGS sequence"/>
</dbReference>
<name>A0A1G6MYD7_9PSEU</name>
<dbReference type="Gene3D" id="3.40.50.720">
    <property type="entry name" value="NAD(P)-binding Rossmann-like Domain"/>
    <property type="match status" value="1"/>
</dbReference>
<dbReference type="PANTHER" id="PTHR43355:SF2">
    <property type="entry name" value="FLAVIN REDUCTASE (NADPH)"/>
    <property type="match status" value="1"/>
</dbReference>
<reference evidence="3" key="1">
    <citation type="submission" date="2016-10" db="EMBL/GenBank/DDBJ databases">
        <authorList>
            <person name="Varghese N."/>
            <person name="Submissions S."/>
        </authorList>
    </citation>
    <scope>NUCLEOTIDE SEQUENCE [LARGE SCALE GENOMIC DNA]</scope>
    <source>
        <strain evidence="3">IBRC-M 10403</strain>
    </source>
</reference>
<protein>
    <recommendedName>
        <fullName evidence="1">NAD(P)-binding domain-containing protein</fullName>
    </recommendedName>
</protein>
<dbReference type="SUPFAM" id="SSF51735">
    <property type="entry name" value="NAD(P)-binding Rossmann-fold domains"/>
    <property type="match status" value="1"/>
</dbReference>